<dbReference type="PROSITE" id="PS51278">
    <property type="entry name" value="GATASE_TYPE_2"/>
    <property type="match status" value="1"/>
</dbReference>
<dbReference type="RefSeq" id="WP_192145389.1">
    <property type="nucleotide sequence ID" value="NZ_JACYXI010000001.1"/>
</dbReference>
<gene>
    <name evidence="3" type="ORF">IG616_00515</name>
</gene>
<protein>
    <submittedName>
        <fullName evidence="3">Class II glutamine amidotransferase</fullName>
    </submittedName>
</protein>
<evidence type="ECO:0000256" key="1">
    <source>
        <dbReference type="ARBA" id="ARBA00022962"/>
    </source>
</evidence>
<dbReference type="InterPro" id="IPR026869">
    <property type="entry name" value="EgtC-like"/>
</dbReference>
<proteinExistence type="predicted"/>
<dbReference type="EMBL" id="JACYXI010000001">
    <property type="protein sequence ID" value="MBD8890014.1"/>
    <property type="molecule type" value="Genomic_DNA"/>
</dbReference>
<dbReference type="InterPro" id="IPR017932">
    <property type="entry name" value="GATase_2_dom"/>
</dbReference>
<evidence type="ECO:0000313" key="4">
    <source>
        <dbReference type="Proteomes" id="UP000632063"/>
    </source>
</evidence>
<keyword evidence="4" id="KW-1185">Reference proteome</keyword>
<dbReference type="PANTHER" id="PTHR43187">
    <property type="entry name" value="GLUTAMINE AMIDOTRANSFERASE DUG3-RELATED"/>
    <property type="match status" value="1"/>
</dbReference>
<sequence length="265" mass="29895">MCRWTAWSGAPKYLEELVCDPEHSLIHQSRNAFSCKTQVNADGFGMAWYDNRKEPCIYKDVRPAWADANLLQLAHHVRSPLFLAHIRASTGTATNHDNCHPFTHGRWCFMHNGQVGGYEHIRKKLDGMIPDHLYRYRTGATDSEALFLIAVGYGLDHDPVGAMVRAVEDVEQMAREQGGLPYMRFAAAWSDGKHLFAARYASDNLAPSLFFRSFQDGTTVVSEPFDTARDAWMEVPTSSILMVADGFVQQQPFRLSMARPLEIPS</sequence>
<dbReference type="Proteomes" id="UP000632063">
    <property type="component" value="Unassembled WGS sequence"/>
</dbReference>
<dbReference type="Pfam" id="PF13230">
    <property type="entry name" value="GATase_4"/>
    <property type="match status" value="1"/>
</dbReference>
<reference evidence="4" key="1">
    <citation type="submission" date="2020-09" db="EMBL/GenBank/DDBJ databases">
        <title>The genome sequence of strain Labrenzia suaedae 4C16A.</title>
        <authorList>
            <person name="Liu Y."/>
        </authorList>
    </citation>
    <scope>NUCLEOTIDE SEQUENCE [LARGE SCALE GENOMIC DNA]</scope>
    <source>
        <strain evidence="4">4C16A</strain>
    </source>
</reference>
<evidence type="ECO:0000313" key="3">
    <source>
        <dbReference type="EMBL" id="MBD8890014.1"/>
    </source>
</evidence>
<reference evidence="3 4" key="2">
    <citation type="journal article" date="2021" name="Int. J. Syst. Evol. Microbiol.">
        <title>Roseibium litorale sp. nov., isolated from a tidal flat sediment and proposal for the reclassification of Labrenzia polysiphoniae as Roseibium polysiphoniae comb. nov.</title>
        <authorList>
            <person name="Liu Y."/>
            <person name="Pei T."/>
            <person name="Du J."/>
            <person name="Chao M."/>
            <person name="Deng M.R."/>
            <person name="Zhu H."/>
        </authorList>
    </citation>
    <scope>NUCLEOTIDE SEQUENCE [LARGE SCALE GENOMIC DNA]</scope>
    <source>
        <strain evidence="3 4">4C16A</strain>
    </source>
</reference>
<feature type="domain" description="Glutamine amidotransferase type-2" evidence="2">
    <location>
        <begin position="2"/>
        <end position="265"/>
    </location>
</feature>
<dbReference type="Gene3D" id="3.60.20.10">
    <property type="entry name" value="Glutamine Phosphoribosylpyrophosphate, subunit 1, domain 1"/>
    <property type="match status" value="1"/>
</dbReference>
<accession>A0ABR9CGJ4</accession>
<name>A0ABR9CGJ4_9HYPH</name>
<keyword evidence="1 3" id="KW-0315">Glutamine amidotransferase</keyword>
<dbReference type="CDD" id="cd01908">
    <property type="entry name" value="YafJ"/>
    <property type="match status" value="1"/>
</dbReference>
<dbReference type="InterPro" id="IPR029055">
    <property type="entry name" value="Ntn_hydrolases_N"/>
</dbReference>
<comment type="caution">
    <text evidence="3">The sequence shown here is derived from an EMBL/GenBank/DDBJ whole genome shotgun (WGS) entry which is preliminary data.</text>
</comment>
<dbReference type="SUPFAM" id="SSF56235">
    <property type="entry name" value="N-terminal nucleophile aminohydrolases (Ntn hydrolases)"/>
    <property type="match status" value="1"/>
</dbReference>
<organism evidence="3 4">
    <name type="scientific">Roseibium litorale</name>
    <dbReference type="NCBI Taxonomy" id="2803841"/>
    <lineage>
        <taxon>Bacteria</taxon>
        <taxon>Pseudomonadati</taxon>
        <taxon>Pseudomonadota</taxon>
        <taxon>Alphaproteobacteria</taxon>
        <taxon>Hyphomicrobiales</taxon>
        <taxon>Stappiaceae</taxon>
        <taxon>Roseibium</taxon>
    </lineage>
</organism>
<dbReference type="PANTHER" id="PTHR43187:SF1">
    <property type="entry name" value="GLUTAMINE AMIDOTRANSFERASE DUG3-RELATED"/>
    <property type="match status" value="1"/>
</dbReference>
<dbReference type="InterPro" id="IPR052373">
    <property type="entry name" value="Gamma-glu_amide_hydrolase"/>
</dbReference>
<evidence type="ECO:0000259" key="2">
    <source>
        <dbReference type="PROSITE" id="PS51278"/>
    </source>
</evidence>